<dbReference type="Gramene" id="KJB08489">
    <property type="protein sequence ID" value="KJB08489"/>
    <property type="gene ID" value="B456_001G085300"/>
</dbReference>
<dbReference type="EMBL" id="CM001740">
    <property type="protein sequence ID" value="KJB08487.1"/>
    <property type="molecule type" value="Genomic_DNA"/>
</dbReference>
<evidence type="ECO:0000256" key="1">
    <source>
        <dbReference type="ARBA" id="ARBA00004127"/>
    </source>
</evidence>
<dbReference type="GO" id="GO:0012505">
    <property type="term" value="C:endomembrane system"/>
    <property type="evidence" value="ECO:0007669"/>
    <property type="project" value="UniProtKB-SubCell"/>
</dbReference>
<dbReference type="STRING" id="29730.A0A0D2PNV9"/>
<dbReference type="PANTHER" id="PTHR31419:SF8">
    <property type="entry name" value="PROTEIN PIN-LIKES 2-LIKE"/>
    <property type="match status" value="1"/>
</dbReference>
<dbReference type="EMBL" id="CM001740">
    <property type="protein sequence ID" value="KJB08488.1"/>
    <property type="molecule type" value="Genomic_DNA"/>
</dbReference>
<keyword evidence="8" id="KW-1185">Reference proteome</keyword>
<feature type="transmembrane region" description="Helical" evidence="6">
    <location>
        <begin position="140"/>
        <end position="160"/>
    </location>
</feature>
<dbReference type="OrthoDB" id="191139at2759"/>
<evidence type="ECO:0000256" key="4">
    <source>
        <dbReference type="ARBA" id="ARBA00023136"/>
    </source>
</evidence>
<evidence type="ECO:0000256" key="6">
    <source>
        <dbReference type="SAM" id="Phobius"/>
    </source>
</evidence>
<evidence type="ECO:0000313" key="7">
    <source>
        <dbReference type="EMBL" id="KJB08489.1"/>
    </source>
</evidence>
<feature type="transmembrane region" description="Helical" evidence="6">
    <location>
        <begin position="180"/>
        <end position="199"/>
    </location>
</feature>
<dbReference type="Pfam" id="PF03547">
    <property type="entry name" value="Mem_trans"/>
    <property type="match status" value="1"/>
</dbReference>
<dbReference type="Proteomes" id="UP000032304">
    <property type="component" value="Chromosome 1"/>
</dbReference>
<dbReference type="eggNOG" id="KOG2722">
    <property type="taxonomic scope" value="Eukaryota"/>
</dbReference>
<dbReference type="Gramene" id="KJB08488">
    <property type="protein sequence ID" value="KJB08488"/>
    <property type="gene ID" value="B456_001G085300"/>
</dbReference>
<feature type="transmembrane region" description="Helical" evidence="6">
    <location>
        <begin position="43"/>
        <end position="64"/>
    </location>
</feature>
<dbReference type="OMA" id="YASFSQW"/>
<dbReference type="Gramene" id="KJB08487">
    <property type="protein sequence ID" value="KJB08487"/>
    <property type="gene ID" value="B456_001G085300"/>
</dbReference>
<gene>
    <name evidence="7" type="ORF">B456_001G085300</name>
</gene>
<dbReference type="GO" id="GO:0009734">
    <property type="term" value="P:auxin-activated signaling pathway"/>
    <property type="evidence" value="ECO:0007669"/>
    <property type="project" value="UniProtKB-KW"/>
</dbReference>
<organism evidence="7 8">
    <name type="scientific">Gossypium raimondii</name>
    <name type="common">Peruvian cotton</name>
    <name type="synonym">Gossypium klotzschianum subsp. raimondii</name>
    <dbReference type="NCBI Taxonomy" id="29730"/>
    <lineage>
        <taxon>Eukaryota</taxon>
        <taxon>Viridiplantae</taxon>
        <taxon>Streptophyta</taxon>
        <taxon>Embryophyta</taxon>
        <taxon>Tracheophyta</taxon>
        <taxon>Spermatophyta</taxon>
        <taxon>Magnoliopsida</taxon>
        <taxon>eudicotyledons</taxon>
        <taxon>Gunneridae</taxon>
        <taxon>Pentapetalae</taxon>
        <taxon>rosids</taxon>
        <taxon>malvids</taxon>
        <taxon>Malvales</taxon>
        <taxon>Malvaceae</taxon>
        <taxon>Malvoideae</taxon>
        <taxon>Gossypium</taxon>
    </lineage>
</organism>
<keyword evidence="2 6" id="KW-0812">Transmembrane</keyword>
<feature type="transmembrane region" description="Helical" evidence="6">
    <location>
        <begin position="383"/>
        <end position="406"/>
    </location>
</feature>
<keyword evidence="5" id="KW-0927">Auxin signaling pathway</keyword>
<dbReference type="EMBL" id="CM001740">
    <property type="protein sequence ID" value="KJB08489.1"/>
    <property type="molecule type" value="Genomic_DNA"/>
</dbReference>
<dbReference type="InterPro" id="IPR004776">
    <property type="entry name" value="Mem_transp_PIN-like"/>
</dbReference>
<comment type="subcellular location">
    <subcellularLocation>
        <location evidence="1">Endomembrane system</location>
        <topology evidence="1">Multi-pass membrane protein</topology>
    </subcellularLocation>
</comment>
<sequence>MWSESDHHSILSDNPFVEVELDCCSFLQEKMELWDKNMKTTEVVFEAVLPVLKLLSMALIGLLLSHPKIQMIPKPTLRLLSKLVFFLFWPCLIFTHLGPVISVKKFIQWWFVPINVVISTAVGSVLGFFVALICRPPPEFFRLTVIMTAFGNTGNIPLAVVSSVCHNEDNPFGGTCYDGIAYAGFSQWVSVVLVYTLIYHMMEPPLEYYEVVEEGTEIEELTDLPTENENDLSTPLLIEAEWTGIEDQRTEHCQTPLVATIFNSISDVSQSNIPDIESIREMPSSPRSYGCLAEPKVVRKIRIVVERTPINQILQPPLTATVLAIVIGIIPQIKATVFGSDAPLDFITDSLAMISDGMVPAVMLVLGGMLWEGPNESKLGLRTTIGIVVARLLILPLAGIGIIYLADKWNCLIADDAMYRFVLLMQYATPSAILLGAIASLRGYAVGEASALLFWQHVFGLVSISVYIFIYFKLLVTLF</sequence>
<keyword evidence="3 6" id="KW-1133">Transmembrane helix</keyword>
<evidence type="ECO:0000313" key="8">
    <source>
        <dbReference type="Proteomes" id="UP000032304"/>
    </source>
</evidence>
<name>A0A0D2PNV9_GOSRA</name>
<dbReference type="GO" id="GO:0080162">
    <property type="term" value="P:endoplasmic reticulum to cytosol auxin transport"/>
    <property type="evidence" value="ECO:0007669"/>
    <property type="project" value="InterPro"/>
</dbReference>
<protein>
    <submittedName>
        <fullName evidence="7">Uncharacterized protein</fullName>
    </submittedName>
</protein>
<accession>A0A0D2PNV9</accession>
<feature type="transmembrane region" description="Helical" evidence="6">
    <location>
        <begin position="76"/>
        <end position="97"/>
    </location>
</feature>
<dbReference type="PANTHER" id="PTHR31419">
    <property type="entry name" value="PROTEIN PIN-LIKES 2"/>
    <property type="match status" value="1"/>
</dbReference>
<keyword evidence="4 6" id="KW-0472">Membrane</keyword>
<feature type="transmembrane region" description="Helical" evidence="6">
    <location>
        <begin position="109"/>
        <end position="133"/>
    </location>
</feature>
<dbReference type="AlphaFoldDB" id="A0A0D2PNV9"/>
<feature type="transmembrane region" description="Helical" evidence="6">
    <location>
        <begin position="418"/>
        <end position="439"/>
    </location>
</feature>
<proteinExistence type="predicted"/>
<feature type="transmembrane region" description="Helical" evidence="6">
    <location>
        <begin position="451"/>
        <end position="472"/>
    </location>
</feature>
<dbReference type="InterPro" id="IPR039305">
    <property type="entry name" value="PILS2/6"/>
</dbReference>
<evidence type="ECO:0000256" key="3">
    <source>
        <dbReference type="ARBA" id="ARBA00022989"/>
    </source>
</evidence>
<dbReference type="GO" id="GO:0016020">
    <property type="term" value="C:membrane"/>
    <property type="evidence" value="ECO:0007669"/>
    <property type="project" value="InterPro"/>
</dbReference>
<evidence type="ECO:0000256" key="5">
    <source>
        <dbReference type="ARBA" id="ARBA00023294"/>
    </source>
</evidence>
<evidence type="ECO:0000256" key="2">
    <source>
        <dbReference type="ARBA" id="ARBA00022692"/>
    </source>
</evidence>
<feature type="transmembrane region" description="Helical" evidence="6">
    <location>
        <begin position="350"/>
        <end position="371"/>
    </location>
</feature>
<reference evidence="7 8" key="1">
    <citation type="journal article" date="2012" name="Nature">
        <title>Repeated polyploidization of Gossypium genomes and the evolution of spinnable cotton fibres.</title>
        <authorList>
            <person name="Paterson A.H."/>
            <person name="Wendel J.F."/>
            <person name="Gundlach H."/>
            <person name="Guo H."/>
            <person name="Jenkins J."/>
            <person name="Jin D."/>
            <person name="Llewellyn D."/>
            <person name="Showmaker K.C."/>
            <person name="Shu S."/>
            <person name="Udall J."/>
            <person name="Yoo M.J."/>
            <person name="Byers R."/>
            <person name="Chen W."/>
            <person name="Doron-Faigenboim A."/>
            <person name="Duke M.V."/>
            <person name="Gong L."/>
            <person name="Grimwood J."/>
            <person name="Grover C."/>
            <person name="Grupp K."/>
            <person name="Hu G."/>
            <person name="Lee T.H."/>
            <person name="Li J."/>
            <person name="Lin L."/>
            <person name="Liu T."/>
            <person name="Marler B.S."/>
            <person name="Page J.T."/>
            <person name="Roberts A.W."/>
            <person name="Romanel E."/>
            <person name="Sanders W.S."/>
            <person name="Szadkowski E."/>
            <person name="Tan X."/>
            <person name="Tang H."/>
            <person name="Xu C."/>
            <person name="Wang J."/>
            <person name="Wang Z."/>
            <person name="Zhang D."/>
            <person name="Zhang L."/>
            <person name="Ashrafi H."/>
            <person name="Bedon F."/>
            <person name="Bowers J.E."/>
            <person name="Brubaker C.L."/>
            <person name="Chee P.W."/>
            <person name="Das S."/>
            <person name="Gingle A.R."/>
            <person name="Haigler C.H."/>
            <person name="Harker D."/>
            <person name="Hoffmann L.V."/>
            <person name="Hovav R."/>
            <person name="Jones D.C."/>
            <person name="Lemke C."/>
            <person name="Mansoor S."/>
            <person name="ur Rahman M."/>
            <person name="Rainville L.N."/>
            <person name="Rambani A."/>
            <person name="Reddy U.K."/>
            <person name="Rong J.K."/>
            <person name="Saranga Y."/>
            <person name="Scheffler B.E."/>
            <person name="Scheffler J.A."/>
            <person name="Stelly D.M."/>
            <person name="Triplett B.A."/>
            <person name="Van Deynze A."/>
            <person name="Vaslin M.F."/>
            <person name="Waghmare V.N."/>
            <person name="Walford S.A."/>
            <person name="Wright R.J."/>
            <person name="Zaki E.A."/>
            <person name="Zhang T."/>
            <person name="Dennis E.S."/>
            <person name="Mayer K.F."/>
            <person name="Peterson D.G."/>
            <person name="Rokhsar D.S."/>
            <person name="Wang X."/>
            <person name="Schmutz J."/>
        </authorList>
    </citation>
    <scope>NUCLEOTIDE SEQUENCE [LARGE SCALE GENOMIC DNA]</scope>
</reference>